<protein>
    <submittedName>
        <fullName evidence="4">Capsular polysaccharide transport system permease protein</fullName>
    </submittedName>
</protein>
<feature type="transmembrane region" description="Helical" evidence="3">
    <location>
        <begin position="115"/>
        <end position="144"/>
    </location>
</feature>
<comment type="caution">
    <text evidence="4">The sequence shown here is derived from an EMBL/GenBank/DDBJ whole genome shotgun (WGS) entry which is preliminary data.</text>
</comment>
<evidence type="ECO:0000256" key="3">
    <source>
        <dbReference type="SAM" id="Phobius"/>
    </source>
</evidence>
<accession>A0A7W6GMU9</accession>
<name>A0A7W6GMU9_9SPHN</name>
<evidence type="ECO:0000313" key="5">
    <source>
        <dbReference type="Proteomes" id="UP000552757"/>
    </source>
</evidence>
<dbReference type="PANTHER" id="PTHR30413">
    <property type="entry name" value="INNER MEMBRANE TRANSPORT PERMEASE"/>
    <property type="match status" value="1"/>
</dbReference>
<dbReference type="Proteomes" id="UP000552757">
    <property type="component" value="Unassembled WGS sequence"/>
</dbReference>
<dbReference type="GO" id="GO:0043190">
    <property type="term" value="C:ATP-binding cassette (ABC) transporter complex"/>
    <property type="evidence" value="ECO:0007669"/>
    <property type="project" value="InterPro"/>
</dbReference>
<evidence type="ECO:0000313" key="4">
    <source>
        <dbReference type="EMBL" id="MBB3981616.1"/>
    </source>
</evidence>
<keyword evidence="3" id="KW-0472">Membrane</keyword>
<dbReference type="GO" id="GO:0015920">
    <property type="term" value="P:lipopolysaccharide transport"/>
    <property type="evidence" value="ECO:0007669"/>
    <property type="project" value="TreeGrafter"/>
</dbReference>
<comment type="similarity">
    <text evidence="1">Belongs to the ABC-2 integral membrane protein family.</text>
</comment>
<proteinExistence type="inferred from homology"/>
<dbReference type="RefSeq" id="WP_183954599.1">
    <property type="nucleotide sequence ID" value="NZ_JACIEB010000002.1"/>
</dbReference>
<dbReference type="PANTHER" id="PTHR30413:SF10">
    <property type="entry name" value="CAPSULE POLYSACCHARIDE EXPORT INNER-MEMBRANE PROTEIN CTRC"/>
    <property type="match status" value="1"/>
</dbReference>
<dbReference type="InterPro" id="IPR000412">
    <property type="entry name" value="ABC_2_transport"/>
</dbReference>
<feature type="transmembrane region" description="Helical" evidence="3">
    <location>
        <begin position="191"/>
        <end position="210"/>
    </location>
</feature>
<feature type="transmembrane region" description="Helical" evidence="3">
    <location>
        <begin position="76"/>
        <end position="94"/>
    </location>
</feature>
<keyword evidence="5" id="KW-1185">Reference proteome</keyword>
<keyword evidence="3" id="KW-1133">Transmembrane helix</keyword>
<dbReference type="PRINTS" id="PR00164">
    <property type="entry name" value="ABC2TRNSPORT"/>
</dbReference>
<feature type="transmembrane region" description="Helical" evidence="3">
    <location>
        <begin position="242"/>
        <end position="261"/>
    </location>
</feature>
<gene>
    <name evidence="4" type="ORF">GGR44_001263</name>
</gene>
<dbReference type="EMBL" id="JACIEB010000002">
    <property type="protein sequence ID" value="MBB3981616.1"/>
    <property type="molecule type" value="Genomic_DNA"/>
</dbReference>
<feature type="transmembrane region" description="Helical" evidence="3">
    <location>
        <begin position="156"/>
        <end position="179"/>
    </location>
</feature>
<reference evidence="4 5" key="1">
    <citation type="submission" date="2020-08" db="EMBL/GenBank/DDBJ databases">
        <title>Genomic Encyclopedia of Type Strains, Phase IV (KMG-IV): sequencing the most valuable type-strain genomes for metagenomic binning, comparative biology and taxonomic classification.</title>
        <authorList>
            <person name="Goeker M."/>
        </authorList>
    </citation>
    <scope>NUCLEOTIDE SEQUENCE [LARGE SCALE GENOMIC DNA]</scope>
    <source>
        <strain evidence="4 5">DSM 29348</strain>
    </source>
</reference>
<organism evidence="4 5">
    <name type="scientific">Sphingobium fontiphilum</name>
    <dbReference type="NCBI Taxonomy" id="944425"/>
    <lineage>
        <taxon>Bacteria</taxon>
        <taxon>Pseudomonadati</taxon>
        <taxon>Pseudomonadota</taxon>
        <taxon>Alphaproteobacteria</taxon>
        <taxon>Sphingomonadales</taxon>
        <taxon>Sphingomonadaceae</taxon>
        <taxon>Sphingobium</taxon>
    </lineage>
</organism>
<evidence type="ECO:0000256" key="2">
    <source>
        <dbReference type="ARBA" id="ARBA00022448"/>
    </source>
</evidence>
<dbReference type="AlphaFoldDB" id="A0A7W6GMU9"/>
<keyword evidence="2" id="KW-0813">Transport</keyword>
<feature type="transmembrane region" description="Helical" evidence="3">
    <location>
        <begin position="42"/>
        <end position="64"/>
    </location>
</feature>
<dbReference type="GO" id="GO:0140359">
    <property type="term" value="F:ABC-type transporter activity"/>
    <property type="evidence" value="ECO:0007669"/>
    <property type="project" value="InterPro"/>
</dbReference>
<evidence type="ECO:0000256" key="1">
    <source>
        <dbReference type="ARBA" id="ARBA00007783"/>
    </source>
</evidence>
<sequence length="270" mass="30804">MTAATASQRRVIGEFFRGLRVQANVIGALIMREIHTRYGRKGLGFFWIIGEPMILALLVMSIRGTHAARGHSGMDPLVFIVLGYTMYMLFRSLWNRADGALESNMTLLYHRMVTIFDILFARGILDAFGAVGAFLVIVTVLIIMGIADFPARPMEFVIGILLLFWWSFSLSMIICAASYENPVVQKFVHPISYILLPLSGAFFAAEWFPYSVHQYLEWWPMLIIFEEIRYGWFEGASDKFCFIGYTSLVCMILTFIGLQSIRAVRNRIHL</sequence>
<keyword evidence="3" id="KW-0812">Transmembrane</keyword>